<feature type="region of interest" description="Disordered" evidence="1">
    <location>
        <begin position="186"/>
        <end position="227"/>
    </location>
</feature>
<proteinExistence type="predicted"/>
<dbReference type="Proteomes" id="UP000054498">
    <property type="component" value="Unassembled WGS sequence"/>
</dbReference>
<dbReference type="AlphaFoldDB" id="A0A0D2KF82"/>
<dbReference type="RefSeq" id="XP_013893563.1">
    <property type="nucleotide sequence ID" value="XM_014038109.1"/>
</dbReference>
<evidence type="ECO:0000313" key="2">
    <source>
        <dbReference type="EMBL" id="KIY94543.1"/>
    </source>
</evidence>
<keyword evidence="3" id="KW-1185">Reference proteome</keyword>
<organism evidence="2 3">
    <name type="scientific">Monoraphidium neglectum</name>
    <dbReference type="NCBI Taxonomy" id="145388"/>
    <lineage>
        <taxon>Eukaryota</taxon>
        <taxon>Viridiplantae</taxon>
        <taxon>Chlorophyta</taxon>
        <taxon>core chlorophytes</taxon>
        <taxon>Chlorophyceae</taxon>
        <taxon>CS clade</taxon>
        <taxon>Sphaeropleales</taxon>
        <taxon>Selenastraceae</taxon>
        <taxon>Monoraphidium</taxon>
    </lineage>
</organism>
<evidence type="ECO:0000256" key="1">
    <source>
        <dbReference type="SAM" id="MobiDB-lite"/>
    </source>
</evidence>
<sequence length="255" mass="25128">MSARECQLERALSRGEALAADKQRSQAERDGLAAELRSSADLRETLKARNDELAAELGSIREAAAAKKGSPLRWRRPAKASTPAPTADGDADARDGGASSPDFGPMTKQRALFGSGKGSSGPAALAARGAQQHPTAAPGLALAVRGAPISSQHSSDVTAHVTAGALQGAAGPALGLDESCLAAAPGHPPAPLCSRSPELSGPKGPLAAGRAGAGGRKLGGAAVGGSPRAGEGQGFLGGLFGCFSPPPAMQPVAAA</sequence>
<feature type="region of interest" description="Disordered" evidence="1">
    <location>
        <begin position="64"/>
        <end position="132"/>
    </location>
</feature>
<dbReference type="GeneID" id="25730881"/>
<feature type="compositionally biased region" description="Low complexity" evidence="1">
    <location>
        <begin position="201"/>
        <end position="210"/>
    </location>
</feature>
<reference evidence="2 3" key="1">
    <citation type="journal article" date="2013" name="BMC Genomics">
        <title>Reconstruction of the lipid metabolism for the microalga Monoraphidium neglectum from its genome sequence reveals characteristics suitable for biofuel production.</title>
        <authorList>
            <person name="Bogen C."/>
            <person name="Al-Dilaimi A."/>
            <person name="Albersmeier A."/>
            <person name="Wichmann J."/>
            <person name="Grundmann M."/>
            <person name="Rupp O."/>
            <person name="Lauersen K.J."/>
            <person name="Blifernez-Klassen O."/>
            <person name="Kalinowski J."/>
            <person name="Goesmann A."/>
            <person name="Mussgnug J.H."/>
            <person name="Kruse O."/>
        </authorList>
    </citation>
    <scope>NUCLEOTIDE SEQUENCE [LARGE SCALE GENOMIC DNA]</scope>
    <source>
        <strain evidence="2 3">SAG 48.87</strain>
    </source>
</reference>
<protein>
    <submittedName>
        <fullName evidence="2">Uncharacterized protein</fullName>
    </submittedName>
</protein>
<dbReference type="EMBL" id="KK104030">
    <property type="protein sequence ID" value="KIY94543.1"/>
    <property type="molecule type" value="Genomic_DNA"/>
</dbReference>
<accession>A0A0D2KF82</accession>
<feature type="compositionally biased region" description="Gly residues" evidence="1">
    <location>
        <begin position="211"/>
        <end position="223"/>
    </location>
</feature>
<gene>
    <name evidence="2" type="ORF">MNEG_13420</name>
</gene>
<evidence type="ECO:0000313" key="3">
    <source>
        <dbReference type="Proteomes" id="UP000054498"/>
    </source>
</evidence>
<name>A0A0D2KF82_9CHLO</name>
<dbReference type="KEGG" id="mng:MNEG_13420"/>